<protein>
    <submittedName>
        <fullName evidence="2">Uncharacterized protein</fullName>
    </submittedName>
</protein>
<proteinExistence type="predicted"/>
<gene>
    <name evidence="2" type="ORF">Sangu_1115600</name>
</gene>
<sequence>MGSNPVSINNGYDQTQRQTLFTSSLGPFSSSPSFPLLHKPQRQEEEEESPEEGLFKCFLSCEKRRQNEHELSQCEERCVREYQERKREEREERGGRGGDEETVVPKIEEPRKVYEQCLSKCGKTEGSRQQYGQCRRICERRYEQQQQQQQREKRGGGEGTVKNHHRRDPEQQYKQCQSRCGREERGEQRQYCQQKCQWEYERQKENTSASTAAEEVRRIPEKKGKKKRNRKARIHTFSSHRGLIPSTELKRATSKSSRGFPRSLSSSRASTIIG</sequence>
<feature type="compositionally biased region" description="Basic and acidic residues" evidence="1">
    <location>
        <begin position="84"/>
        <end position="99"/>
    </location>
</feature>
<evidence type="ECO:0000256" key="1">
    <source>
        <dbReference type="SAM" id="MobiDB-lite"/>
    </source>
</evidence>
<accession>A0AAW2P1B1</accession>
<feature type="compositionally biased region" description="Polar residues" evidence="1">
    <location>
        <begin position="1"/>
        <end position="18"/>
    </location>
</feature>
<feature type="compositionally biased region" description="Low complexity" evidence="1">
    <location>
        <begin position="19"/>
        <end position="37"/>
    </location>
</feature>
<feature type="compositionally biased region" description="Basic residues" evidence="1">
    <location>
        <begin position="223"/>
        <end position="234"/>
    </location>
</feature>
<name>A0AAW2P1B1_9LAMI</name>
<reference evidence="2" key="1">
    <citation type="submission" date="2020-06" db="EMBL/GenBank/DDBJ databases">
        <authorList>
            <person name="Li T."/>
            <person name="Hu X."/>
            <person name="Zhang T."/>
            <person name="Song X."/>
            <person name="Zhang H."/>
            <person name="Dai N."/>
            <person name="Sheng W."/>
            <person name="Hou X."/>
            <person name="Wei L."/>
        </authorList>
    </citation>
    <scope>NUCLEOTIDE SEQUENCE</scope>
    <source>
        <strain evidence="2">G01</strain>
        <tissue evidence="2">Leaf</tissue>
    </source>
</reference>
<dbReference type="EMBL" id="JACGWK010000006">
    <property type="protein sequence ID" value="KAL0348878.1"/>
    <property type="molecule type" value="Genomic_DNA"/>
</dbReference>
<feature type="region of interest" description="Disordered" evidence="1">
    <location>
        <begin position="1"/>
        <end position="52"/>
    </location>
</feature>
<feature type="compositionally biased region" description="Low complexity" evidence="1">
    <location>
        <begin position="254"/>
        <end position="268"/>
    </location>
</feature>
<evidence type="ECO:0000313" key="2">
    <source>
        <dbReference type="EMBL" id="KAL0348878.1"/>
    </source>
</evidence>
<feature type="region of interest" description="Disordered" evidence="1">
    <location>
        <begin position="84"/>
        <end position="106"/>
    </location>
</feature>
<feature type="region of interest" description="Disordered" evidence="1">
    <location>
        <begin position="145"/>
        <end position="175"/>
    </location>
</feature>
<feature type="region of interest" description="Disordered" evidence="1">
    <location>
        <begin position="203"/>
        <end position="274"/>
    </location>
</feature>
<dbReference type="AlphaFoldDB" id="A0AAW2P1B1"/>
<comment type="caution">
    <text evidence="2">The sequence shown here is derived from an EMBL/GenBank/DDBJ whole genome shotgun (WGS) entry which is preliminary data.</text>
</comment>
<reference evidence="2" key="2">
    <citation type="journal article" date="2024" name="Plant">
        <title>Genomic evolution and insights into agronomic trait innovations of Sesamum species.</title>
        <authorList>
            <person name="Miao H."/>
            <person name="Wang L."/>
            <person name="Qu L."/>
            <person name="Liu H."/>
            <person name="Sun Y."/>
            <person name="Le M."/>
            <person name="Wang Q."/>
            <person name="Wei S."/>
            <person name="Zheng Y."/>
            <person name="Lin W."/>
            <person name="Duan Y."/>
            <person name="Cao H."/>
            <person name="Xiong S."/>
            <person name="Wang X."/>
            <person name="Wei L."/>
            <person name="Li C."/>
            <person name="Ma Q."/>
            <person name="Ju M."/>
            <person name="Zhao R."/>
            <person name="Li G."/>
            <person name="Mu C."/>
            <person name="Tian Q."/>
            <person name="Mei H."/>
            <person name="Zhang T."/>
            <person name="Gao T."/>
            <person name="Zhang H."/>
        </authorList>
    </citation>
    <scope>NUCLEOTIDE SEQUENCE</scope>
    <source>
        <strain evidence="2">G01</strain>
    </source>
</reference>
<dbReference type="Gene3D" id="6.10.250.890">
    <property type="match status" value="1"/>
</dbReference>
<organism evidence="2">
    <name type="scientific">Sesamum angustifolium</name>
    <dbReference type="NCBI Taxonomy" id="2727405"/>
    <lineage>
        <taxon>Eukaryota</taxon>
        <taxon>Viridiplantae</taxon>
        <taxon>Streptophyta</taxon>
        <taxon>Embryophyta</taxon>
        <taxon>Tracheophyta</taxon>
        <taxon>Spermatophyta</taxon>
        <taxon>Magnoliopsida</taxon>
        <taxon>eudicotyledons</taxon>
        <taxon>Gunneridae</taxon>
        <taxon>Pentapetalae</taxon>
        <taxon>asterids</taxon>
        <taxon>lamiids</taxon>
        <taxon>Lamiales</taxon>
        <taxon>Pedaliaceae</taxon>
        <taxon>Sesamum</taxon>
    </lineage>
</organism>